<reference evidence="6 7" key="1">
    <citation type="submission" date="2017-09" db="EMBL/GenBank/DDBJ databases">
        <authorList>
            <consortium name="International Durum Wheat Genome Sequencing Consortium (IDWGSC)"/>
            <person name="Milanesi L."/>
        </authorList>
    </citation>
    <scope>NUCLEOTIDE SEQUENCE [LARGE SCALE GENOMIC DNA]</scope>
    <source>
        <strain evidence="7">cv. Svevo</strain>
    </source>
</reference>
<dbReference type="Pfam" id="PF00332">
    <property type="entry name" value="Glyco_hydro_17"/>
    <property type="match status" value="1"/>
</dbReference>
<evidence type="ECO:0000256" key="1">
    <source>
        <dbReference type="ARBA" id="ARBA00008773"/>
    </source>
</evidence>
<dbReference type="PANTHER" id="PTHR32227">
    <property type="entry name" value="GLUCAN ENDO-1,3-BETA-GLUCOSIDASE BG1-RELATED-RELATED"/>
    <property type="match status" value="1"/>
</dbReference>
<dbReference type="Proteomes" id="UP000324705">
    <property type="component" value="Chromosome 3A"/>
</dbReference>
<keyword evidence="3 5" id="KW-0326">Glycosidase</keyword>
<dbReference type="Gramene" id="TRITD3Av1G264990.2">
    <property type="protein sequence ID" value="TRITD3Av1G264990.2"/>
    <property type="gene ID" value="TRITD3Av1G264990"/>
</dbReference>
<dbReference type="PROSITE" id="PS00587">
    <property type="entry name" value="GLYCOSYL_HYDROL_F17"/>
    <property type="match status" value="1"/>
</dbReference>
<dbReference type="InterPro" id="IPR044965">
    <property type="entry name" value="Glyco_hydro_17_plant"/>
</dbReference>
<evidence type="ECO:0000256" key="5">
    <source>
        <dbReference type="RuleBase" id="RU004336"/>
    </source>
</evidence>
<gene>
    <name evidence="6" type="ORF">TRITD_3Av1G264990</name>
</gene>
<evidence type="ECO:0000256" key="2">
    <source>
        <dbReference type="ARBA" id="ARBA00022801"/>
    </source>
</evidence>
<dbReference type="SUPFAM" id="SSF51445">
    <property type="entry name" value="(Trans)glycosidases"/>
    <property type="match status" value="1"/>
</dbReference>
<keyword evidence="2 5" id="KW-0378">Hydrolase</keyword>
<dbReference type="InterPro" id="IPR017853">
    <property type="entry name" value="GH"/>
</dbReference>
<dbReference type="AlphaFoldDB" id="A0A9R0VS65"/>
<dbReference type="OMA" id="MPYKVES"/>
<comment type="similarity">
    <text evidence="1 4">Belongs to the glycosyl hydrolase 17 family.</text>
</comment>
<accession>A0A9R0VS65</accession>
<evidence type="ECO:0000313" key="7">
    <source>
        <dbReference type="Proteomes" id="UP000324705"/>
    </source>
</evidence>
<evidence type="ECO:0000256" key="4">
    <source>
        <dbReference type="RuleBase" id="RU004335"/>
    </source>
</evidence>
<dbReference type="Gene3D" id="3.20.20.80">
    <property type="entry name" value="Glycosidases"/>
    <property type="match status" value="1"/>
</dbReference>
<dbReference type="EMBL" id="LT934115">
    <property type="protein sequence ID" value="VAH69024.1"/>
    <property type="molecule type" value="Genomic_DNA"/>
</dbReference>
<evidence type="ECO:0000313" key="6">
    <source>
        <dbReference type="EMBL" id="VAH69024.1"/>
    </source>
</evidence>
<evidence type="ECO:0000256" key="3">
    <source>
        <dbReference type="ARBA" id="ARBA00023295"/>
    </source>
</evidence>
<protein>
    <recommendedName>
        <fullName evidence="8">Glucan endo-1,3-beta-D-glucosidase</fullName>
    </recommendedName>
</protein>
<evidence type="ECO:0008006" key="8">
    <source>
        <dbReference type="Google" id="ProtNLM"/>
    </source>
</evidence>
<keyword evidence="7" id="KW-1185">Reference proteome</keyword>
<dbReference type="GO" id="GO:0005975">
    <property type="term" value="P:carbohydrate metabolic process"/>
    <property type="evidence" value="ECO:0007669"/>
    <property type="project" value="InterPro"/>
</dbReference>
<dbReference type="GO" id="GO:0042973">
    <property type="term" value="F:glucan endo-1,3-beta-D-glucosidase activity"/>
    <property type="evidence" value="ECO:0007669"/>
    <property type="project" value="UniProtKB-ARBA"/>
</dbReference>
<dbReference type="InterPro" id="IPR000490">
    <property type="entry name" value="Glyco_hydro_17"/>
</dbReference>
<dbReference type="FunFam" id="3.20.20.80:FF:000010">
    <property type="entry name" value="glucan endo-1,3-beta-glucosidase, basic"/>
    <property type="match status" value="1"/>
</dbReference>
<proteinExistence type="inferred from homology"/>
<organism evidence="6 7">
    <name type="scientific">Triticum turgidum subsp. durum</name>
    <name type="common">Durum wheat</name>
    <name type="synonym">Triticum durum</name>
    <dbReference type="NCBI Taxonomy" id="4567"/>
    <lineage>
        <taxon>Eukaryota</taxon>
        <taxon>Viridiplantae</taxon>
        <taxon>Streptophyta</taxon>
        <taxon>Embryophyta</taxon>
        <taxon>Tracheophyta</taxon>
        <taxon>Spermatophyta</taxon>
        <taxon>Magnoliopsida</taxon>
        <taxon>Liliopsida</taxon>
        <taxon>Poales</taxon>
        <taxon>Poaceae</taxon>
        <taxon>BOP clade</taxon>
        <taxon>Pooideae</taxon>
        <taxon>Triticodae</taxon>
        <taxon>Triticeae</taxon>
        <taxon>Triticinae</taxon>
        <taxon>Triticum</taxon>
    </lineage>
</organism>
<name>A0A9R0VS65_TRITD</name>
<sequence>MSQSDADRLAAEKLEADKKAAEDAAAATAVMASAWPIGGDKKKKKKCTMPYKVESIGVCNGMIGDSQSLPSPADVVQLYRTKGISAMRIYAPDPETLQALGDTGIDLIMDVGNSNLSALASDAGLAASWVQENVLAYPHVSIKYIAAGNEVEGGDTQNIVPAMTNLNAALSKASRPDVKVSTAVKMSVLASSSPPSSGVFKDAYMTEVAQLLKDTSAPLLANVYPYIAKRDTPTIDLSFALFQPSTNQVNDNGNGLTYTNLFDAMVDAMYTAMEQAGASDVPIVVSESGWPSAGDDLATPTNAQAYNQNLIDHVGKGTPKRAGPLETYIFAMFNENRKDGPDTERNFGLFNGPDKTPVYPIRFTN</sequence>